<evidence type="ECO:0000313" key="2">
    <source>
        <dbReference type="Proteomes" id="UP000515841"/>
    </source>
</evidence>
<keyword evidence="2" id="KW-1185">Reference proteome</keyword>
<proteinExistence type="predicted"/>
<protein>
    <submittedName>
        <fullName evidence="1">Uncharacterized protein</fullName>
    </submittedName>
</protein>
<reference evidence="1 2" key="1">
    <citation type="submission" date="2020-06" db="EMBL/GenBank/DDBJ databases">
        <authorList>
            <person name="Spencer C.E."/>
            <person name="Frederick G.D."/>
            <person name="Baliraine F.N."/>
            <person name="Favela G."/>
            <person name="Farmer V."/>
            <person name="Galindo A."/>
            <person name="Garlena R.A."/>
            <person name="Russell D.A."/>
            <person name="Pope W.H."/>
            <person name="Jacobs-Sera D."/>
            <person name="Hatfull G.F."/>
        </authorList>
    </citation>
    <scope>NUCLEOTIDE SEQUENCE [LARGE SCALE GENOMIC DNA]</scope>
</reference>
<dbReference type="KEGG" id="vg:63210808"/>
<dbReference type="RefSeq" id="YP_010014126.1">
    <property type="nucleotide sequence ID" value="NC_053516.1"/>
</dbReference>
<organism evidence="1 2">
    <name type="scientific">Mycobacterium phage Reindeer</name>
    <dbReference type="NCBI Taxonomy" id="2762283"/>
    <lineage>
        <taxon>Viruses</taxon>
        <taxon>Duplodnaviria</taxon>
        <taxon>Heunggongvirae</taxon>
        <taxon>Uroviricota</taxon>
        <taxon>Caudoviricetes</taxon>
        <taxon>Vilmaviridae</taxon>
        <taxon>Mclasvirinae</taxon>
        <taxon>Bongovirus</taxon>
        <taxon>Bongovirus reindeer</taxon>
    </lineage>
</organism>
<accession>A0A7G8LI03</accession>
<dbReference type="EMBL" id="MT658803">
    <property type="protein sequence ID" value="QNJ56875.1"/>
    <property type="molecule type" value="Genomic_DNA"/>
</dbReference>
<sequence length="157" mass="17731">MATAILKIRGPYGPDGTQGEDGVERYNDEVATPYGLLGDLRVHDEDGKRYITKADDVVLIRRGFPDEWTPGSLQGAAMSTNVLGFTMFRLEVENGFVTYHVLDDDLRWEDDFDGVESSLANYQLGIRAEHQWTPVFDPPGKYKHEVITRDLKLVDPK</sequence>
<evidence type="ECO:0000313" key="1">
    <source>
        <dbReference type="EMBL" id="QNJ56875.1"/>
    </source>
</evidence>
<dbReference type="Proteomes" id="UP000515841">
    <property type="component" value="Segment"/>
</dbReference>
<gene>
    <name evidence="1" type="primary">65</name>
    <name evidence="1" type="ORF">SEA_REINDEER_65</name>
</gene>
<dbReference type="GeneID" id="63210808"/>
<name>A0A7G8LI03_9CAUD</name>